<gene>
    <name evidence="3" type="ORF">AJ89_05390</name>
</gene>
<dbReference type="InterPro" id="IPR043708">
    <property type="entry name" value="DUF5648"/>
</dbReference>
<name>A0A1E7G4J2_LACLC</name>
<dbReference type="AlphaFoldDB" id="A0A1E7G4J2"/>
<feature type="signal peptide" evidence="1">
    <location>
        <begin position="1"/>
        <end position="23"/>
    </location>
</feature>
<evidence type="ECO:0000256" key="1">
    <source>
        <dbReference type="SAM" id="SignalP"/>
    </source>
</evidence>
<feature type="chain" id="PRO_5009449254" description="DUF5648 domain-containing protein" evidence="1">
    <location>
        <begin position="24"/>
        <end position="250"/>
    </location>
</feature>
<dbReference type="Pfam" id="PF18885">
    <property type="entry name" value="DUF5648"/>
    <property type="match status" value="1"/>
</dbReference>
<sequence>MNKLLLGTAFIGASLLIGGVAHADTNVYRLYNHNTGEHFYTTSGTEKNANVSAGWTYEGVGWVAPTTSSSPVYRVYNPNAMGGDHYYTKSKYEAQSLVNKGWKWDNNGKAVFYSGGSQAVYVAYNPNAQSGAHNYTESGFEQNSLLNTGWKYGAVAWYGIAPSKPATGTITLSGGDYIVGKNIPAGTYNVTSPGASGTDTYLQYSTGAPNYDVKGFYITSKATSINFTTGMEVTIITSGNAKTVVFTPVK</sequence>
<comment type="caution">
    <text evidence="3">The sequence shown here is derived from an EMBL/GenBank/DDBJ whole genome shotgun (WGS) entry which is preliminary data.</text>
</comment>
<dbReference type="EMBL" id="JMMZ01000014">
    <property type="protein sequence ID" value="OEU39874.1"/>
    <property type="molecule type" value="Genomic_DNA"/>
</dbReference>
<dbReference type="RefSeq" id="WP_231099392.1">
    <property type="nucleotide sequence ID" value="NZ_CM007353.1"/>
</dbReference>
<organism evidence="3 4">
    <name type="scientific">Lactococcus cremoris subsp. cremoris IBB477</name>
    <dbReference type="NCBI Taxonomy" id="1449093"/>
    <lineage>
        <taxon>Bacteria</taxon>
        <taxon>Bacillati</taxon>
        <taxon>Bacillota</taxon>
        <taxon>Bacilli</taxon>
        <taxon>Lactobacillales</taxon>
        <taxon>Streptococcaceae</taxon>
        <taxon>Lactococcus</taxon>
        <taxon>Lactococcus cremoris subsp. cremoris</taxon>
    </lineage>
</organism>
<proteinExistence type="predicted"/>
<reference evidence="3 4" key="1">
    <citation type="journal article" date="2016" name="Appl. Microbiol. Biotechnol.">
        <title>Adhesion of the genome-sequenced Lactococcus lactis subsp. cremoris IBB477 strain is mediated by specific molecular determinants.</title>
        <authorList>
            <person name="Radziwill-Bienkowska J.M."/>
            <person name="Le D.T."/>
            <person name="Szczesny P."/>
            <person name="Duviau M.P."/>
            <person name="Aleksandrzak-Piekarczyk T."/>
            <person name="Loubiere P."/>
            <person name="Mercier-Bonin M."/>
            <person name="Bardowski J.K."/>
            <person name="Kowalczyk M."/>
        </authorList>
    </citation>
    <scope>NUCLEOTIDE SEQUENCE [LARGE SCALE GENOMIC DNA]</scope>
    <source>
        <strain evidence="3 4">IBB477</strain>
    </source>
</reference>
<evidence type="ECO:0000313" key="4">
    <source>
        <dbReference type="Proteomes" id="UP000176236"/>
    </source>
</evidence>
<feature type="domain" description="DUF5648" evidence="2">
    <location>
        <begin position="27"/>
        <end position="159"/>
    </location>
</feature>
<keyword evidence="1" id="KW-0732">Signal</keyword>
<evidence type="ECO:0000313" key="3">
    <source>
        <dbReference type="EMBL" id="OEU39874.1"/>
    </source>
</evidence>
<evidence type="ECO:0000259" key="2">
    <source>
        <dbReference type="Pfam" id="PF18885"/>
    </source>
</evidence>
<dbReference type="Proteomes" id="UP000176236">
    <property type="component" value="Chromosome"/>
</dbReference>
<protein>
    <recommendedName>
        <fullName evidence="2">DUF5648 domain-containing protein</fullName>
    </recommendedName>
</protein>
<accession>A0A1E7G4J2</accession>